<sequence length="93" mass="10055">MTENRTGDADEGITGAVESAKGRLKQAAGALAGQDSLEREGRQQREKGEAQREAEQKEAEAEQARQRAAASETREQREQGRESQDSPPDSAGE</sequence>
<feature type="compositionally biased region" description="Basic and acidic residues" evidence="1">
    <location>
        <begin position="72"/>
        <end position="84"/>
    </location>
</feature>
<accession>A0ABN1VF20</accession>
<evidence type="ECO:0008006" key="4">
    <source>
        <dbReference type="Google" id="ProtNLM"/>
    </source>
</evidence>
<evidence type="ECO:0000313" key="2">
    <source>
        <dbReference type="EMBL" id="GAA1206466.1"/>
    </source>
</evidence>
<comment type="caution">
    <text evidence="2">The sequence shown here is derived from an EMBL/GenBank/DDBJ whole genome shotgun (WGS) entry which is preliminary data.</text>
</comment>
<protein>
    <recommendedName>
        <fullName evidence="4">CsbD-like</fullName>
    </recommendedName>
</protein>
<feature type="region of interest" description="Disordered" evidence="1">
    <location>
        <begin position="1"/>
        <end position="93"/>
    </location>
</feature>
<name>A0ABN1VF20_9PSEU</name>
<gene>
    <name evidence="2" type="ORF">GCM10009675_26990</name>
</gene>
<keyword evidence="3" id="KW-1185">Reference proteome</keyword>
<reference evidence="2 3" key="1">
    <citation type="journal article" date="2019" name="Int. J. Syst. Evol. Microbiol.">
        <title>The Global Catalogue of Microorganisms (GCM) 10K type strain sequencing project: providing services to taxonomists for standard genome sequencing and annotation.</title>
        <authorList>
            <consortium name="The Broad Institute Genomics Platform"/>
            <consortium name="The Broad Institute Genome Sequencing Center for Infectious Disease"/>
            <person name="Wu L."/>
            <person name="Ma J."/>
        </authorList>
    </citation>
    <scope>NUCLEOTIDE SEQUENCE [LARGE SCALE GENOMIC DNA]</scope>
    <source>
        <strain evidence="2 3">JCM 13022</strain>
    </source>
</reference>
<dbReference type="Proteomes" id="UP001500467">
    <property type="component" value="Unassembled WGS sequence"/>
</dbReference>
<dbReference type="SUPFAM" id="SSF69047">
    <property type="entry name" value="Hypothetical protein YjbJ"/>
    <property type="match status" value="1"/>
</dbReference>
<dbReference type="EMBL" id="BAAALM010000008">
    <property type="protein sequence ID" value="GAA1206466.1"/>
    <property type="molecule type" value="Genomic_DNA"/>
</dbReference>
<proteinExistence type="predicted"/>
<feature type="compositionally biased region" description="Basic and acidic residues" evidence="1">
    <location>
        <begin position="36"/>
        <end position="65"/>
    </location>
</feature>
<dbReference type="InterPro" id="IPR036629">
    <property type="entry name" value="YjbJ_sf"/>
</dbReference>
<dbReference type="RefSeq" id="WP_253858446.1">
    <property type="nucleotide sequence ID" value="NZ_BAAALM010000008.1"/>
</dbReference>
<evidence type="ECO:0000313" key="3">
    <source>
        <dbReference type="Proteomes" id="UP001500467"/>
    </source>
</evidence>
<evidence type="ECO:0000256" key="1">
    <source>
        <dbReference type="SAM" id="MobiDB-lite"/>
    </source>
</evidence>
<organism evidence="2 3">
    <name type="scientific">Prauserella alba</name>
    <dbReference type="NCBI Taxonomy" id="176898"/>
    <lineage>
        <taxon>Bacteria</taxon>
        <taxon>Bacillati</taxon>
        <taxon>Actinomycetota</taxon>
        <taxon>Actinomycetes</taxon>
        <taxon>Pseudonocardiales</taxon>
        <taxon>Pseudonocardiaceae</taxon>
        <taxon>Prauserella</taxon>
    </lineage>
</organism>